<keyword evidence="2" id="KW-1185">Reference proteome</keyword>
<accession>A0AAC9WJ82</accession>
<dbReference type="EMBL" id="CP020773">
    <property type="protein sequence ID" value="ARJ50925.1"/>
    <property type="molecule type" value="Genomic_DNA"/>
</dbReference>
<dbReference type="Proteomes" id="UP000242864">
    <property type="component" value="Chromosome"/>
</dbReference>
<protein>
    <submittedName>
        <fullName evidence="1">Uncharacterized protein</fullName>
    </submittedName>
</protein>
<evidence type="ECO:0000313" key="2">
    <source>
        <dbReference type="Proteomes" id="UP000242864"/>
    </source>
</evidence>
<evidence type="ECO:0000313" key="1">
    <source>
        <dbReference type="EMBL" id="ARJ50925.1"/>
    </source>
</evidence>
<dbReference type="AlphaFoldDB" id="A0AAC9WJ82"/>
<sequence length="77" mass="9379">MIYKIYAGKYEYFKPSSIEEVEFNLKKIIEFKRYDMLEVLLKDIESLKANDFELFEKYEIYDLMLEKGLFKQSANKD</sequence>
<reference evidence="1 2" key="1">
    <citation type="submission" date="2017-04" db="EMBL/GenBank/DDBJ databases">
        <authorList>
            <person name="Veseli I.A."/>
            <person name="Tang C."/>
            <person name="Pombert J.-F."/>
        </authorList>
    </citation>
    <scope>NUCLEOTIDE SEQUENCE [LARGE SCALE GENOMIC DNA]</scope>
    <source>
        <strain evidence="1 2">ATCC 700373</strain>
    </source>
</reference>
<organism evidence="1 2">
    <name type="scientific">Staphylococcus lutrae</name>
    <dbReference type="NCBI Taxonomy" id="155085"/>
    <lineage>
        <taxon>Bacteria</taxon>
        <taxon>Bacillati</taxon>
        <taxon>Bacillota</taxon>
        <taxon>Bacilli</taxon>
        <taxon>Bacillales</taxon>
        <taxon>Staphylococcaceae</taxon>
        <taxon>Staphylococcus</taxon>
    </lineage>
</organism>
<dbReference type="RefSeq" id="WP_085237402.1">
    <property type="nucleotide sequence ID" value="NZ_CP020773.1"/>
</dbReference>
<proteinExistence type="predicted"/>
<gene>
    <name evidence="1" type="ORF">B5P37_06120</name>
</gene>
<name>A0AAC9WJ82_9STAP</name>
<dbReference type="KEGG" id="slz:B5P37_06120"/>